<evidence type="ECO:0000256" key="6">
    <source>
        <dbReference type="PIRNR" id="PIRNR000446"/>
    </source>
</evidence>
<dbReference type="InterPro" id="IPR016035">
    <property type="entry name" value="Acyl_Trfase/lysoPLipase"/>
</dbReference>
<reference evidence="9 10" key="1">
    <citation type="submission" date="2018-04" db="EMBL/GenBank/DDBJ databases">
        <title>Genomic Encyclopedia of Archaeal and Bacterial Type Strains, Phase II (KMG-II): from individual species to whole genera.</title>
        <authorList>
            <person name="Goeker M."/>
        </authorList>
    </citation>
    <scope>NUCLEOTIDE SEQUENCE [LARGE SCALE GENOMIC DNA]</scope>
    <source>
        <strain evidence="9 10">DSM 28823</strain>
    </source>
</reference>
<evidence type="ECO:0000256" key="1">
    <source>
        <dbReference type="ARBA" id="ARBA00013258"/>
    </source>
</evidence>
<dbReference type="InterPro" id="IPR014043">
    <property type="entry name" value="Acyl_transferase_dom"/>
</dbReference>
<comment type="catalytic activity">
    <reaction evidence="5 6">
        <text>holo-[ACP] + malonyl-CoA = malonyl-[ACP] + CoA</text>
        <dbReference type="Rhea" id="RHEA:41792"/>
        <dbReference type="Rhea" id="RHEA-COMP:9623"/>
        <dbReference type="Rhea" id="RHEA-COMP:9685"/>
        <dbReference type="ChEBI" id="CHEBI:57287"/>
        <dbReference type="ChEBI" id="CHEBI:57384"/>
        <dbReference type="ChEBI" id="CHEBI:64479"/>
        <dbReference type="ChEBI" id="CHEBI:78449"/>
        <dbReference type="EC" id="2.3.1.39"/>
    </reaction>
</comment>
<evidence type="ECO:0000256" key="3">
    <source>
        <dbReference type="ARBA" id="ARBA00022679"/>
    </source>
</evidence>
<dbReference type="PANTHER" id="PTHR42681:SF1">
    <property type="entry name" value="MALONYL-COA-ACYL CARRIER PROTEIN TRANSACYLASE, MITOCHONDRIAL"/>
    <property type="match status" value="1"/>
</dbReference>
<dbReference type="SMART" id="SM00827">
    <property type="entry name" value="PKS_AT"/>
    <property type="match status" value="1"/>
</dbReference>
<dbReference type="GO" id="GO:0004314">
    <property type="term" value="F:[acyl-carrier-protein] S-malonyltransferase activity"/>
    <property type="evidence" value="ECO:0007669"/>
    <property type="project" value="UniProtKB-EC"/>
</dbReference>
<evidence type="ECO:0000313" key="9">
    <source>
        <dbReference type="EMBL" id="PTN09385.1"/>
    </source>
</evidence>
<dbReference type="GO" id="GO:0006633">
    <property type="term" value="P:fatty acid biosynthetic process"/>
    <property type="evidence" value="ECO:0007669"/>
    <property type="project" value="TreeGrafter"/>
</dbReference>
<evidence type="ECO:0000256" key="4">
    <source>
        <dbReference type="ARBA" id="ARBA00023315"/>
    </source>
</evidence>
<dbReference type="NCBIfam" id="TIGR00128">
    <property type="entry name" value="fabD"/>
    <property type="match status" value="1"/>
</dbReference>
<dbReference type="FunFam" id="3.30.70.250:FF:000001">
    <property type="entry name" value="Malonyl CoA-acyl carrier protein transacylase"/>
    <property type="match status" value="1"/>
</dbReference>
<dbReference type="OrthoDB" id="9805460at2"/>
<dbReference type="PIRSF" id="PIRSF000446">
    <property type="entry name" value="Mct"/>
    <property type="match status" value="1"/>
</dbReference>
<gene>
    <name evidence="9" type="ORF">C8N47_105226</name>
</gene>
<dbReference type="Gene3D" id="3.40.366.10">
    <property type="entry name" value="Malonyl-Coenzyme A Acyl Carrier Protein, domain 2"/>
    <property type="match status" value="1"/>
</dbReference>
<dbReference type="EC" id="2.3.1.39" evidence="1 6"/>
<dbReference type="RefSeq" id="WP_107821827.1">
    <property type="nucleotide sequence ID" value="NZ_OY782574.1"/>
</dbReference>
<name>A0A2T5C3R7_9BACT</name>
<keyword evidence="10" id="KW-1185">Reference proteome</keyword>
<sequence length="296" mass="31512">MKAFVFPGQGAQFPGMGKDLYENSPLAKELFDKANEILGFNITEIMFEGTVDDLKQTKVTQPAIFLHSVILAKTQKDFKPEMVAGHSLGEFSALVANGALTFEDGLKLVSQRAQAMQKACELQASTMAAIVGLDDATVEEACASIDEVVVPANYNCPGQLVISGSIEGIDKACEILTEKGAKRALKLVVGGAFHSPLMEPAREELAAAIEATTVSAPICPVYQNVNAQPVSDPAVIKENLIAQLTAPVKWTQTVENMLKDGATSFTEIGPGKVLQGLIKKVDRKAETAGIDSYVAE</sequence>
<accession>A0A2T5C3R7</accession>
<keyword evidence="4 6" id="KW-0012">Acyltransferase</keyword>
<feature type="active site" evidence="7">
    <location>
        <position position="194"/>
    </location>
</feature>
<dbReference type="InterPro" id="IPR050858">
    <property type="entry name" value="Mal-CoA-ACP_Trans/PKS_FabD"/>
</dbReference>
<dbReference type="Gene3D" id="3.30.70.250">
    <property type="entry name" value="Malonyl-CoA ACP transacylase, ACP-binding"/>
    <property type="match status" value="1"/>
</dbReference>
<proteinExistence type="inferred from homology"/>
<keyword evidence="3 6" id="KW-0808">Transferase</keyword>
<dbReference type="SUPFAM" id="SSF55048">
    <property type="entry name" value="Probable ACP-binding domain of malonyl-CoA ACP transacylase"/>
    <property type="match status" value="1"/>
</dbReference>
<dbReference type="Pfam" id="PF00698">
    <property type="entry name" value="Acyl_transf_1"/>
    <property type="match status" value="1"/>
</dbReference>
<dbReference type="AlphaFoldDB" id="A0A2T5C3R7"/>
<dbReference type="InterPro" id="IPR004410">
    <property type="entry name" value="Malonyl_CoA-ACP_transAc_FabD"/>
</dbReference>
<feature type="domain" description="Malonyl-CoA:ACP transacylase (MAT)" evidence="8">
    <location>
        <begin position="5"/>
        <end position="294"/>
    </location>
</feature>
<comment type="caution">
    <text evidence="9">The sequence shown here is derived from an EMBL/GenBank/DDBJ whole genome shotgun (WGS) entry which is preliminary data.</text>
</comment>
<evidence type="ECO:0000259" key="8">
    <source>
        <dbReference type="SMART" id="SM00827"/>
    </source>
</evidence>
<dbReference type="InterPro" id="IPR001227">
    <property type="entry name" value="Ac_transferase_dom_sf"/>
</dbReference>
<comment type="similarity">
    <text evidence="6">Belongs to the fabD family.</text>
</comment>
<dbReference type="PANTHER" id="PTHR42681">
    <property type="entry name" value="MALONYL-COA-ACYL CARRIER PROTEIN TRANSACYLASE, MITOCHONDRIAL"/>
    <property type="match status" value="1"/>
</dbReference>
<evidence type="ECO:0000256" key="2">
    <source>
        <dbReference type="ARBA" id="ARBA00018953"/>
    </source>
</evidence>
<dbReference type="InterPro" id="IPR024925">
    <property type="entry name" value="Malonyl_CoA-ACP_transAc"/>
</dbReference>
<feature type="active site" evidence="7">
    <location>
        <position position="87"/>
    </location>
</feature>
<evidence type="ECO:0000313" key="10">
    <source>
        <dbReference type="Proteomes" id="UP000243525"/>
    </source>
</evidence>
<dbReference type="Proteomes" id="UP000243525">
    <property type="component" value="Unassembled WGS sequence"/>
</dbReference>
<organism evidence="9 10">
    <name type="scientific">Mangrovibacterium marinum</name>
    <dbReference type="NCBI Taxonomy" id="1639118"/>
    <lineage>
        <taxon>Bacteria</taxon>
        <taxon>Pseudomonadati</taxon>
        <taxon>Bacteroidota</taxon>
        <taxon>Bacteroidia</taxon>
        <taxon>Marinilabiliales</taxon>
        <taxon>Prolixibacteraceae</taxon>
        <taxon>Mangrovibacterium</taxon>
    </lineage>
</organism>
<dbReference type="EMBL" id="QAAD01000005">
    <property type="protein sequence ID" value="PTN09385.1"/>
    <property type="molecule type" value="Genomic_DNA"/>
</dbReference>
<dbReference type="InterPro" id="IPR016036">
    <property type="entry name" value="Malonyl_transacylase_ACP-bd"/>
</dbReference>
<dbReference type="SUPFAM" id="SSF52151">
    <property type="entry name" value="FabD/lysophospholipase-like"/>
    <property type="match status" value="1"/>
</dbReference>
<dbReference type="GO" id="GO:0005829">
    <property type="term" value="C:cytosol"/>
    <property type="evidence" value="ECO:0007669"/>
    <property type="project" value="TreeGrafter"/>
</dbReference>
<evidence type="ECO:0000256" key="5">
    <source>
        <dbReference type="ARBA" id="ARBA00048462"/>
    </source>
</evidence>
<protein>
    <recommendedName>
        <fullName evidence="2 6">Malonyl CoA-acyl carrier protein transacylase</fullName>
        <ecNumber evidence="1 6">2.3.1.39</ecNumber>
    </recommendedName>
</protein>
<evidence type="ECO:0000256" key="7">
    <source>
        <dbReference type="PIRSR" id="PIRSR000446-1"/>
    </source>
</evidence>